<feature type="compositionally biased region" description="Basic and acidic residues" evidence="5">
    <location>
        <begin position="67"/>
        <end position="77"/>
    </location>
</feature>
<dbReference type="PROSITE" id="PS50089">
    <property type="entry name" value="ZF_RING_2"/>
    <property type="match status" value="1"/>
</dbReference>
<keyword evidence="9" id="KW-1185">Reference proteome</keyword>
<dbReference type="GO" id="GO:0008270">
    <property type="term" value="F:zinc ion binding"/>
    <property type="evidence" value="ECO:0007669"/>
    <property type="project" value="UniProtKB-KW"/>
</dbReference>
<feature type="compositionally biased region" description="Acidic residues" evidence="5">
    <location>
        <begin position="51"/>
        <end position="66"/>
    </location>
</feature>
<evidence type="ECO:0000256" key="1">
    <source>
        <dbReference type="ARBA" id="ARBA00022723"/>
    </source>
</evidence>
<dbReference type="OrthoDB" id="365379at2759"/>
<feature type="compositionally biased region" description="Polar residues" evidence="5">
    <location>
        <begin position="626"/>
        <end position="639"/>
    </location>
</feature>
<name>A0A2Z7D0K9_9LAMI</name>
<dbReference type="InterPro" id="IPR013083">
    <property type="entry name" value="Znf_RING/FYVE/PHD"/>
</dbReference>
<dbReference type="PANTHER" id="PTHR47177:SF3">
    <property type="entry name" value="F18C1.6 PROTEIN"/>
    <property type="match status" value="1"/>
</dbReference>
<sequence length="745" mass="84446">MARRREIAYRCRTRKKVWVKKQGSDESDEDYIVGEEDGLDESEDERHSFVEDESEESLGEFEEEEEDAKRRKEKAAYCEEENQDDDNFNGAKRRKKSGLSQDVEEGGDNIELRHGRQEKPRNKTRVLSSGKYKDYIDKRQKRSKVSYREEKGDYDFDDSDSNINEEFAPDDVNELLVKNRNKVGRLNRKAAPQIAKGRKRKRNSEVVKMTVRRKPRTQRVISRRDRPEPGKEFRDLRVLKEEVALSQRKLPGEKGKEKLEDMTIEVGKQVCGICLSEEGKRTVRGILNCCSHYFCLSCIMEWSKVESRCPLCKQRFATITRNARIDGILDLRDVSIPVPEQDQVYQPSEEELRSYLDPYENVLCTECQQGGDDALMLLCDLCDSPAHTYCVGLGYEVPEGNWYCDVCNPTILVSSNPKAVNSTSDHGAYYNLTVVSSPGATVPKTFDLNESYVPDTPLTQLGGPSSSPRHSLGDSQAGFPSGSLAFTVSARQRRRIQLQMHQVFDYRSRHSVRSEVVAQVSGSSLFGTQIGEGVIMAPQQTVIPARIEQQNVYHQGRLPTHSYPFLYSREALSPRLSSSRGQIFDNEASASRAHSLNALPCNDHIGINLMIGRGLCNQQFLPCSSRSDGGPGTTSLSSRQSREMSHSPREKERVQTMVKGHLKSLSRNIEIGYRAFKDIARVSTHTLLAAVGQEHLQNQVCPVHTRPLSCDHFESPPTYPIRGQCCSCFDWFVSNVVREIVFTRV</sequence>
<evidence type="ECO:0000259" key="6">
    <source>
        <dbReference type="PROSITE" id="PS50016"/>
    </source>
</evidence>
<dbReference type="CDD" id="cd16574">
    <property type="entry name" value="RING-HC_Topors"/>
    <property type="match status" value="1"/>
</dbReference>
<dbReference type="SMART" id="SM00249">
    <property type="entry name" value="PHD"/>
    <property type="match status" value="2"/>
</dbReference>
<dbReference type="EMBL" id="KQ990605">
    <property type="protein sequence ID" value="KZV52873.1"/>
    <property type="molecule type" value="Genomic_DNA"/>
</dbReference>
<dbReference type="PROSITE" id="PS50016">
    <property type="entry name" value="ZF_PHD_2"/>
    <property type="match status" value="1"/>
</dbReference>
<dbReference type="AlphaFoldDB" id="A0A2Z7D0K9"/>
<dbReference type="InterPro" id="IPR058746">
    <property type="entry name" value="Znf_RING-type_Topors"/>
</dbReference>
<dbReference type="Pfam" id="PF13639">
    <property type="entry name" value="zf-RING_2"/>
    <property type="match status" value="1"/>
</dbReference>
<dbReference type="InterPro" id="IPR017907">
    <property type="entry name" value="Znf_RING_CS"/>
</dbReference>
<dbReference type="SMART" id="SM00184">
    <property type="entry name" value="RING"/>
    <property type="match status" value="1"/>
</dbReference>
<feature type="region of interest" description="Disordered" evidence="5">
    <location>
        <begin position="626"/>
        <end position="654"/>
    </location>
</feature>
<accession>A0A2Z7D0K9</accession>
<organism evidence="8 9">
    <name type="scientific">Dorcoceras hygrometricum</name>
    <dbReference type="NCBI Taxonomy" id="472368"/>
    <lineage>
        <taxon>Eukaryota</taxon>
        <taxon>Viridiplantae</taxon>
        <taxon>Streptophyta</taxon>
        <taxon>Embryophyta</taxon>
        <taxon>Tracheophyta</taxon>
        <taxon>Spermatophyta</taxon>
        <taxon>Magnoliopsida</taxon>
        <taxon>eudicotyledons</taxon>
        <taxon>Gunneridae</taxon>
        <taxon>Pentapetalae</taxon>
        <taxon>asterids</taxon>
        <taxon>lamiids</taxon>
        <taxon>Lamiales</taxon>
        <taxon>Gesneriaceae</taxon>
        <taxon>Didymocarpoideae</taxon>
        <taxon>Trichosporeae</taxon>
        <taxon>Loxocarpinae</taxon>
        <taxon>Dorcoceras</taxon>
    </lineage>
</organism>
<feature type="domain" description="RING-type" evidence="7">
    <location>
        <begin position="271"/>
        <end position="313"/>
    </location>
</feature>
<gene>
    <name evidence="8" type="ORF">F511_15022</name>
</gene>
<keyword evidence="3" id="KW-0862">Zinc</keyword>
<dbReference type="InterPro" id="IPR001965">
    <property type="entry name" value="Znf_PHD"/>
</dbReference>
<feature type="compositionally biased region" description="Acidic residues" evidence="5">
    <location>
        <begin position="78"/>
        <end position="87"/>
    </location>
</feature>
<evidence type="ECO:0000256" key="4">
    <source>
        <dbReference type="PROSITE-ProRule" id="PRU00175"/>
    </source>
</evidence>
<dbReference type="PANTHER" id="PTHR47177">
    <property type="entry name" value="F18C1.6 PROTEIN"/>
    <property type="match status" value="1"/>
</dbReference>
<evidence type="ECO:0008006" key="10">
    <source>
        <dbReference type="Google" id="ProtNLM"/>
    </source>
</evidence>
<protein>
    <recommendedName>
        <fullName evidence="10">PHD and RING finger domain-containing protein 1-like</fullName>
    </recommendedName>
</protein>
<reference evidence="8 9" key="1">
    <citation type="journal article" date="2015" name="Proc. Natl. Acad. Sci. U.S.A.">
        <title>The resurrection genome of Boea hygrometrica: A blueprint for survival of dehydration.</title>
        <authorList>
            <person name="Xiao L."/>
            <person name="Yang G."/>
            <person name="Zhang L."/>
            <person name="Yang X."/>
            <person name="Zhao S."/>
            <person name="Ji Z."/>
            <person name="Zhou Q."/>
            <person name="Hu M."/>
            <person name="Wang Y."/>
            <person name="Chen M."/>
            <person name="Xu Y."/>
            <person name="Jin H."/>
            <person name="Xiao X."/>
            <person name="Hu G."/>
            <person name="Bao F."/>
            <person name="Hu Y."/>
            <person name="Wan P."/>
            <person name="Li L."/>
            <person name="Deng X."/>
            <person name="Kuang T."/>
            <person name="Xiang C."/>
            <person name="Zhu J.K."/>
            <person name="Oliver M.J."/>
            <person name="He Y."/>
        </authorList>
    </citation>
    <scope>NUCLEOTIDE SEQUENCE [LARGE SCALE GENOMIC DNA]</scope>
    <source>
        <strain evidence="9">cv. XS01</strain>
    </source>
</reference>
<evidence type="ECO:0000256" key="3">
    <source>
        <dbReference type="ARBA" id="ARBA00022833"/>
    </source>
</evidence>
<evidence type="ECO:0000313" key="8">
    <source>
        <dbReference type="EMBL" id="KZV52873.1"/>
    </source>
</evidence>
<dbReference type="SUPFAM" id="SSF57850">
    <property type="entry name" value="RING/U-box"/>
    <property type="match status" value="1"/>
</dbReference>
<keyword evidence="1" id="KW-0479">Metal-binding</keyword>
<dbReference type="Proteomes" id="UP000250235">
    <property type="component" value="Unassembled WGS sequence"/>
</dbReference>
<dbReference type="PROSITE" id="PS00518">
    <property type="entry name" value="ZF_RING_1"/>
    <property type="match status" value="1"/>
</dbReference>
<keyword evidence="2 4" id="KW-0863">Zinc-finger</keyword>
<feature type="compositionally biased region" description="Acidic residues" evidence="5">
    <location>
        <begin position="25"/>
        <end position="43"/>
    </location>
</feature>
<feature type="region of interest" description="Disordered" evidence="5">
    <location>
        <begin position="19"/>
        <end position="165"/>
    </location>
</feature>
<evidence type="ECO:0000259" key="7">
    <source>
        <dbReference type="PROSITE" id="PS50089"/>
    </source>
</evidence>
<feature type="compositionally biased region" description="Basic and acidic residues" evidence="5">
    <location>
        <begin position="110"/>
        <end position="121"/>
    </location>
</feature>
<dbReference type="Pfam" id="PF00628">
    <property type="entry name" value="PHD"/>
    <property type="match status" value="1"/>
</dbReference>
<evidence type="ECO:0000313" key="9">
    <source>
        <dbReference type="Proteomes" id="UP000250235"/>
    </source>
</evidence>
<feature type="domain" description="PHD-type" evidence="6">
    <location>
        <begin position="361"/>
        <end position="410"/>
    </location>
</feature>
<proteinExistence type="predicted"/>
<dbReference type="Gene3D" id="3.30.40.10">
    <property type="entry name" value="Zinc/RING finger domain, C3HC4 (zinc finger)"/>
    <property type="match status" value="2"/>
</dbReference>
<feature type="compositionally biased region" description="Basic and acidic residues" evidence="5">
    <location>
        <begin position="640"/>
        <end position="654"/>
    </location>
</feature>
<evidence type="ECO:0000256" key="2">
    <source>
        <dbReference type="ARBA" id="ARBA00022771"/>
    </source>
</evidence>
<evidence type="ECO:0000256" key="5">
    <source>
        <dbReference type="SAM" id="MobiDB-lite"/>
    </source>
</evidence>
<dbReference type="SUPFAM" id="SSF57903">
    <property type="entry name" value="FYVE/PHD zinc finger"/>
    <property type="match status" value="1"/>
</dbReference>
<dbReference type="InterPro" id="IPR011011">
    <property type="entry name" value="Znf_FYVE_PHD"/>
</dbReference>
<dbReference type="InterPro" id="IPR019787">
    <property type="entry name" value="Znf_PHD-finger"/>
</dbReference>
<dbReference type="InterPro" id="IPR001841">
    <property type="entry name" value="Znf_RING"/>
</dbReference>